<evidence type="ECO:0000313" key="1">
    <source>
        <dbReference type="EMBL" id="MEA0971207.1"/>
    </source>
</evidence>
<dbReference type="InterPro" id="IPR017101">
    <property type="entry name" value="P-loop_ATP/GTP-bd_All4644_prd"/>
</dbReference>
<dbReference type="SUPFAM" id="SSF52540">
    <property type="entry name" value="P-loop containing nucleoside triphosphate hydrolases"/>
    <property type="match status" value="1"/>
</dbReference>
<comment type="caution">
    <text evidence="1">The sequence shown here is derived from an EMBL/GenBank/DDBJ whole genome shotgun (WGS) entry which is preliminary data.</text>
</comment>
<dbReference type="GO" id="GO:0016301">
    <property type="term" value="F:kinase activity"/>
    <property type="evidence" value="ECO:0007669"/>
    <property type="project" value="UniProtKB-KW"/>
</dbReference>
<dbReference type="PIRSF" id="PIRSF037081">
    <property type="entry name" value="P-loop_All4644_prd"/>
    <property type="match status" value="1"/>
</dbReference>
<name>A0ABU5NDE5_9RICK</name>
<dbReference type="RefSeq" id="WP_322777111.1">
    <property type="nucleotide sequence ID" value="NZ_JARJFB010000095.1"/>
</dbReference>
<keyword evidence="2" id="KW-1185">Reference proteome</keyword>
<organism evidence="1 2">
    <name type="scientific">Candidatus Megaera venefica</name>
    <dbReference type="NCBI Taxonomy" id="2055910"/>
    <lineage>
        <taxon>Bacteria</taxon>
        <taxon>Pseudomonadati</taxon>
        <taxon>Pseudomonadota</taxon>
        <taxon>Alphaproteobacteria</taxon>
        <taxon>Rickettsiales</taxon>
        <taxon>Rickettsiaceae</taxon>
        <taxon>Candidatus Megaera</taxon>
    </lineage>
</organism>
<protein>
    <submittedName>
        <fullName evidence="1">Polynucleotide kinase-phosphatase N-terminal domain protein</fullName>
    </submittedName>
</protein>
<dbReference type="Proteomes" id="UP001291687">
    <property type="component" value="Unassembled WGS sequence"/>
</dbReference>
<keyword evidence="1" id="KW-0808">Transferase</keyword>
<dbReference type="Gene3D" id="3.40.50.300">
    <property type="entry name" value="P-loop containing nucleotide triphosphate hydrolases"/>
    <property type="match status" value="1"/>
</dbReference>
<keyword evidence="1" id="KW-0418">Kinase</keyword>
<reference evidence="1 2" key="1">
    <citation type="submission" date="2023-03" db="EMBL/GenBank/DDBJ databases">
        <title>Host association and intracellularity evolved multiple times independently in the Rickettsiales.</title>
        <authorList>
            <person name="Castelli M."/>
            <person name="Nardi T."/>
            <person name="Gammuto L."/>
            <person name="Bellinzona G."/>
            <person name="Sabaneyeva E."/>
            <person name="Potekhin A."/>
            <person name="Serra V."/>
            <person name="Petroni G."/>
            <person name="Sassera D."/>
        </authorList>
    </citation>
    <scope>NUCLEOTIDE SEQUENCE [LARGE SCALE GENOMIC DNA]</scope>
    <source>
        <strain evidence="1 2">Sr 2-6</strain>
    </source>
</reference>
<accession>A0ABU5NDE5</accession>
<gene>
    <name evidence="1" type="ORF">Megvenef_01180</name>
</gene>
<proteinExistence type="predicted"/>
<sequence>MSDNKNINEIIIEDPSLILLVGVGSSGKTTFAKKHFLPTQIISSDVCRANICDSETDMRFLQPGFQLLNEILVKRLQAKKLSVIDATNTRLEDRQGYLKMACKYHIPTIAIVFDIELDVSLARNSKRSDRGGCSDYIFRQKEQLSQSFYELRKGKDYKEVFVLSTPNQIKKQKIVLLPRLRGVA</sequence>
<evidence type="ECO:0000313" key="2">
    <source>
        <dbReference type="Proteomes" id="UP001291687"/>
    </source>
</evidence>
<dbReference type="Pfam" id="PF13671">
    <property type="entry name" value="AAA_33"/>
    <property type="match status" value="1"/>
</dbReference>
<dbReference type="EMBL" id="JARJFB010000095">
    <property type="protein sequence ID" value="MEA0971207.1"/>
    <property type="molecule type" value="Genomic_DNA"/>
</dbReference>
<dbReference type="InterPro" id="IPR027417">
    <property type="entry name" value="P-loop_NTPase"/>
</dbReference>